<accession>A0ABP8JZK6</accession>
<reference evidence="4" key="1">
    <citation type="journal article" date="2019" name="Int. J. Syst. Evol. Microbiol.">
        <title>The Global Catalogue of Microorganisms (GCM) 10K type strain sequencing project: providing services to taxonomists for standard genome sequencing and annotation.</title>
        <authorList>
            <consortium name="The Broad Institute Genomics Platform"/>
            <consortium name="The Broad Institute Genome Sequencing Center for Infectious Disease"/>
            <person name="Wu L."/>
            <person name="Ma J."/>
        </authorList>
    </citation>
    <scope>NUCLEOTIDE SEQUENCE [LARGE SCALE GENOMIC DNA]</scope>
    <source>
        <strain evidence="4">JCM 17688</strain>
    </source>
</reference>
<dbReference type="InterPro" id="IPR029058">
    <property type="entry name" value="AB_hydrolase_fold"/>
</dbReference>
<dbReference type="InterPro" id="IPR000073">
    <property type="entry name" value="AB_hydrolase_1"/>
</dbReference>
<name>A0ABP8JZK6_9ACTN</name>
<proteinExistence type="predicted"/>
<gene>
    <name evidence="3" type="ORF">GCM10023147_34530</name>
</gene>
<dbReference type="Gene3D" id="3.40.50.1820">
    <property type="entry name" value="alpha/beta hydrolase"/>
    <property type="match status" value="1"/>
</dbReference>
<feature type="domain" description="AB hydrolase-1" evidence="2">
    <location>
        <begin position="32"/>
        <end position="139"/>
    </location>
</feature>
<dbReference type="SUPFAM" id="SSF53474">
    <property type="entry name" value="alpha/beta-Hydrolases"/>
    <property type="match status" value="1"/>
</dbReference>
<keyword evidence="4" id="KW-1185">Reference proteome</keyword>
<dbReference type="EMBL" id="BAABFR010000061">
    <property type="protein sequence ID" value="GAA4398367.1"/>
    <property type="molecule type" value="Genomic_DNA"/>
</dbReference>
<dbReference type="PRINTS" id="PR00412">
    <property type="entry name" value="EPOXHYDRLASE"/>
</dbReference>
<comment type="caution">
    <text evidence="3">The sequence shown here is derived from an EMBL/GenBank/DDBJ whole genome shotgun (WGS) entry which is preliminary data.</text>
</comment>
<dbReference type="PANTHER" id="PTHR43329">
    <property type="entry name" value="EPOXIDE HYDROLASE"/>
    <property type="match status" value="1"/>
</dbReference>
<evidence type="ECO:0000256" key="1">
    <source>
        <dbReference type="ARBA" id="ARBA00022801"/>
    </source>
</evidence>
<evidence type="ECO:0000313" key="4">
    <source>
        <dbReference type="Proteomes" id="UP001500635"/>
    </source>
</evidence>
<organism evidence="3 4">
    <name type="scientific">Tsukamurella soli</name>
    <dbReference type="NCBI Taxonomy" id="644556"/>
    <lineage>
        <taxon>Bacteria</taxon>
        <taxon>Bacillati</taxon>
        <taxon>Actinomycetota</taxon>
        <taxon>Actinomycetes</taxon>
        <taxon>Mycobacteriales</taxon>
        <taxon>Tsukamurellaceae</taxon>
        <taxon>Tsukamurella</taxon>
    </lineage>
</organism>
<keyword evidence="1" id="KW-0378">Hydrolase</keyword>
<evidence type="ECO:0000259" key="2">
    <source>
        <dbReference type="Pfam" id="PF00561"/>
    </source>
</evidence>
<sequence>MSLPEQTRFDVTTSDGLTLAGFRYGVADPGLPTIVAVHGYPDNHHVWDGVAEQIAGRANLVTFDVRGAGESDAPAGRSGYRFEQVISDISRVIDATGADRVHLLGHDWGSIQAWHAVCDPTVAVKVASYTSISGPNLNHAGRFFRSARTPGDVAKAARQAAGSTYIPVFLIPGVAETMYRRGWGQKLIETLERRGTKGVPDGVYTRSDRDFVNGLNLYRANMPRPFVLPEHATTTVPVQVLTPAGDLFVTPALQLAGLSASPDSRHVTTDGGHWVVTQDPAAVAGPLLDWVGQH</sequence>
<protein>
    <recommendedName>
        <fullName evidence="2">AB hydrolase-1 domain-containing protein</fullName>
    </recommendedName>
</protein>
<dbReference type="Proteomes" id="UP001500635">
    <property type="component" value="Unassembled WGS sequence"/>
</dbReference>
<evidence type="ECO:0000313" key="3">
    <source>
        <dbReference type="EMBL" id="GAA4398367.1"/>
    </source>
</evidence>
<dbReference type="Pfam" id="PF00561">
    <property type="entry name" value="Abhydrolase_1"/>
    <property type="match status" value="1"/>
</dbReference>
<dbReference type="InterPro" id="IPR000639">
    <property type="entry name" value="Epox_hydrolase-like"/>
</dbReference>
<dbReference type="RefSeq" id="WP_344998248.1">
    <property type="nucleotide sequence ID" value="NZ_BAABFR010000061.1"/>
</dbReference>